<evidence type="ECO:0000256" key="2">
    <source>
        <dbReference type="ARBA" id="ARBA00022617"/>
    </source>
</evidence>
<evidence type="ECO:0000256" key="1">
    <source>
        <dbReference type="ARBA" id="ARBA00010617"/>
    </source>
</evidence>
<dbReference type="GO" id="GO:0016705">
    <property type="term" value="F:oxidoreductase activity, acting on paired donors, with incorporation or reduction of molecular oxygen"/>
    <property type="evidence" value="ECO:0007669"/>
    <property type="project" value="InterPro"/>
</dbReference>
<dbReference type="Pfam" id="PF00067">
    <property type="entry name" value="p450"/>
    <property type="match status" value="1"/>
</dbReference>
<dbReference type="InterPro" id="IPR002397">
    <property type="entry name" value="Cyt_P450_B"/>
</dbReference>
<dbReference type="GO" id="GO:0020037">
    <property type="term" value="F:heme binding"/>
    <property type="evidence" value="ECO:0007669"/>
    <property type="project" value="InterPro"/>
</dbReference>
<comment type="caution">
    <text evidence="8">The sequence shown here is derived from an EMBL/GenBank/DDBJ whole genome shotgun (WGS) entry which is preliminary data.</text>
</comment>
<protein>
    <submittedName>
        <fullName evidence="8">Nocardicin N-oxygenase</fullName>
        <ecNumber evidence="8">1.14.13.-</ecNumber>
    </submittedName>
</protein>
<dbReference type="InterPro" id="IPR036396">
    <property type="entry name" value="Cyt_P450_sf"/>
</dbReference>
<dbReference type="Proteomes" id="UP000568380">
    <property type="component" value="Unassembled WGS sequence"/>
</dbReference>
<comment type="similarity">
    <text evidence="1 7">Belongs to the cytochrome P450 family.</text>
</comment>
<organism evidence="8 9">
    <name type="scientific">Nonomuraea endophytica</name>
    <dbReference type="NCBI Taxonomy" id="714136"/>
    <lineage>
        <taxon>Bacteria</taxon>
        <taxon>Bacillati</taxon>
        <taxon>Actinomycetota</taxon>
        <taxon>Actinomycetes</taxon>
        <taxon>Streptosporangiales</taxon>
        <taxon>Streptosporangiaceae</taxon>
        <taxon>Nonomuraea</taxon>
    </lineage>
</organism>
<dbReference type="InterPro" id="IPR001128">
    <property type="entry name" value="Cyt_P450"/>
</dbReference>
<evidence type="ECO:0000256" key="6">
    <source>
        <dbReference type="ARBA" id="ARBA00023033"/>
    </source>
</evidence>
<keyword evidence="4 7" id="KW-0560">Oxidoreductase</keyword>
<dbReference type="EC" id="1.14.13.-" evidence="8"/>
<dbReference type="AlphaFoldDB" id="A0A7W8A4G4"/>
<dbReference type="RefSeq" id="WP_184964891.1">
    <property type="nucleotide sequence ID" value="NZ_JACHIN010000006.1"/>
</dbReference>
<dbReference type="GO" id="GO:0005506">
    <property type="term" value="F:iron ion binding"/>
    <property type="evidence" value="ECO:0007669"/>
    <property type="project" value="InterPro"/>
</dbReference>
<dbReference type="PANTHER" id="PTHR46696:SF1">
    <property type="entry name" value="CYTOCHROME P450 YJIB-RELATED"/>
    <property type="match status" value="1"/>
</dbReference>
<dbReference type="EMBL" id="JACHIN010000006">
    <property type="protein sequence ID" value="MBB5079350.1"/>
    <property type="molecule type" value="Genomic_DNA"/>
</dbReference>
<evidence type="ECO:0000256" key="7">
    <source>
        <dbReference type="RuleBase" id="RU000461"/>
    </source>
</evidence>
<dbReference type="SUPFAM" id="SSF48264">
    <property type="entry name" value="Cytochrome P450"/>
    <property type="match status" value="1"/>
</dbReference>
<keyword evidence="9" id="KW-1185">Reference proteome</keyword>
<dbReference type="Gene3D" id="1.10.630.10">
    <property type="entry name" value="Cytochrome P450"/>
    <property type="match status" value="1"/>
</dbReference>
<dbReference type="CDD" id="cd11031">
    <property type="entry name" value="Cyp158A-like"/>
    <property type="match status" value="1"/>
</dbReference>
<dbReference type="PROSITE" id="PS00086">
    <property type="entry name" value="CYTOCHROME_P450"/>
    <property type="match status" value="1"/>
</dbReference>
<evidence type="ECO:0000256" key="4">
    <source>
        <dbReference type="ARBA" id="ARBA00023002"/>
    </source>
</evidence>
<keyword evidence="5 7" id="KW-0408">Iron</keyword>
<reference evidence="8 9" key="1">
    <citation type="submission" date="2020-08" db="EMBL/GenBank/DDBJ databases">
        <title>Genomic Encyclopedia of Type Strains, Phase IV (KMG-IV): sequencing the most valuable type-strain genomes for metagenomic binning, comparative biology and taxonomic classification.</title>
        <authorList>
            <person name="Goeker M."/>
        </authorList>
    </citation>
    <scope>NUCLEOTIDE SEQUENCE [LARGE SCALE GENOMIC DNA]</scope>
    <source>
        <strain evidence="8 9">DSM 45385</strain>
    </source>
</reference>
<keyword evidence="3 7" id="KW-0479">Metal-binding</keyword>
<evidence type="ECO:0000256" key="3">
    <source>
        <dbReference type="ARBA" id="ARBA00022723"/>
    </source>
</evidence>
<name>A0A7W8A4G4_9ACTN</name>
<dbReference type="GO" id="GO:0004497">
    <property type="term" value="F:monooxygenase activity"/>
    <property type="evidence" value="ECO:0007669"/>
    <property type="project" value="UniProtKB-KW"/>
</dbReference>
<gene>
    <name evidence="8" type="ORF">HNR40_004836</name>
</gene>
<dbReference type="FunFam" id="1.10.630.10:FF:000018">
    <property type="entry name" value="Cytochrome P450 monooxygenase"/>
    <property type="match status" value="1"/>
</dbReference>
<evidence type="ECO:0000313" key="8">
    <source>
        <dbReference type="EMBL" id="MBB5079350.1"/>
    </source>
</evidence>
<dbReference type="PANTHER" id="PTHR46696">
    <property type="entry name" value="P450, PUTATIVE (EUROFUNG)-RELATED"/>
    <property type="match status" value="1"/>
</dbReference>
<dbReference type="PRINTS" id="PR00359">
    <property type="entry name" value="BP450"/>
</dbReference>
<sequence length="392" mass="43362">MTAGSYPFGPPDLLRLHPRFAQLRETEPLSRVRMPYGREGWLATRYEDVRAIISDPRFSRALAAGADVPRMTPLPGGAGSMAMMDAPEHTRMRRLVSKAFSLRRIEELRPSVTARAETLLRDLRPPADLMRDFGTPLALMTICDMLGVPYGERDRFGGWAEVVVTTTAYTADEVERVLGEFAQYLLELVERRRAVPQDDLLSELVHARDSEQRLSEQELVTFLGSSLTTGQDNVAKQVGNMAYTLLTEPGLYLSLVERPQAIARAVEELLRYLVVSPGLGIARIATEDVEVGGRTIRAGEAVLVSFASANRDPGAFPDPESIDVEREGSAHLTFGPGLHHCLAASLVRMELQEAVRALVRVCPDLRLAVPEEEVEWLTTAITIGPVRLPVLW</sequence>
<evidence type="ECO:0000313" key="9">
    <source>
        <dbReference type="Proteomes" id="UP000568380"/>
    </source>
</evidence>
<dbReference type="InterPro" id="IPR017972">
    <property type="entry name" value="Cyt_P450_CS"/>
</dbReference>
<keyword evidence="2 7" id="KW-0349">Heme</keyword>
<evidence type="ECO:0000256" key="5">
    <source>
        <dbReference type="ARBA" id="ARBA00023004"/>
    </source>
</evidence>
<accession>A0A7W8A4G4</accession>
<keyword evidence="6 7" id="KW-0503">Monooxygenase</keyword>
<proteinExistence type="inferred from homology"/>